<evidence type="ECO:0000256" key="3">
    <source>
        <dbReference type="ARBA" id="ARBA00022692"/>
    </source>
</evidence>
<sequence length="804" mass="89890">MMDTDLGIWVYAPVLASLLESSVNEAQVVWSGIGGLFRNRFNESPPAPCITQANVNNLDQSIQLDANLNAILESMQKVANEVEQESIVSEAERCTLQDTTVTYLLFSDSCDNIKEYNSTVKSIKKWVQPIQSSITFRDSFGSISNDTIDGNHSAPPSTIYLSEFLVELAVISNRTGAEFYSTTMEAITAYAPPVRNSMSIKFLQNVESTIATVCSSLLQEKQTGITFIYDDNNKLIFLIRLLKNVYFSTIYLPSGWENNSTIKDILIQQFQNTVVPQTYVLLFQDEHSESYTNDFLGLAMLHQQLREGIQIILFSTYIPFYENGTGFSIPVMDTLAFLAKVNYELVIFKQSLGEPYYEKMLKAIENREIYVGFTPVPLSTLSTGNLSSSSATLTISFTLVRQRPSRPADFLLLLRPLSLPVWLASVVLAFIFTGLLMVFGHLKPVIMRNLAEGEMTSKRDLFEVSALGVASTFSLTKLQIIPTTLSSRIFALLMWMFSYLLLVIYASAMMTILLRIRTPSNADITVDTVLDSKSCQKLIVIEHGIGYDSIIASLHNISKSHTPVNSVQAAYDALMKDDKTVLLASSIEASYIGVMNCALEMIPYTSLYEIILSFPYYKPWTFGSELDYYFSIISKSGILTNAASVYFETGRCYQPNYNVPKPSVLELGDMASIYIFLLIGIIVSFIIMGLELLVKHIVGKQEAQERTLLVPGRQYTAKIVSIKRTGVNVNVADRPEVVFIPNSQLHTDPLKVTQMLFHLIKSFLTHVYNALDMGLAVGDSIEVTYFGKASDGETELFCRHFPNE</sequence>
<dbReference type="WBParaSite" id="TTAC_0000051501-mRNA-1">
    <property type="protein sequence ID" value="TTAC_0000051501-mRNA-1"/>
    <property type="gene ID" value="TTAC_0000051501"/>
</dbReference>
<organism evidence="11">
    <name type="scientific">Hydatigena taeniaeformis</name>
    <name type="common">Feline tapeworm</name>
    <name type="synonym">Taenia taeniaeformis</name>
    <dbReference type="NCBI Taxonomy" id="6205"/>
    <lineage>
        <taxon>Eukaryota</taxon>
        <taxon>Metazoa</taxon>
        <taxon>Spiralia</taxon>
        <taxon>Lophotrochozoa</taxon>
        <taxon>Platyhelminthes</taxon>
        <taxon>Cestoda</taxon>
        <taxon>Eucestoda</taxon>
        <taxon>Cyclophyllidea</taxon>
        <taxon>Taeniidae</taxon>
        <taxon>Hydatigera</taxon>
    </lineage>
</organism>
<dbReference type="AlphaFoldDB" id="A0A158RDE9"/>
<dbReference type="Gene3D" id="1.10.287.70">
    <property type="match status" value="1"/>
</dbReference>
<evidence type="ECO:0000256" key="2">
    <source>
        <dbReference type="ARBA" id="ARBA00022475"/>
    </source>
</evidence>
<evidence type="ECO:0000256" key="1">
    <source>
        <dbReference type="ARBA" id="ARBA00004651"/>
    </source>
</evidence>
<feature type="transmembrane region" description="Helical" evidence="8">
    <location>
        <begin position="419"/>
        <end position="440"/>
    </location>
</feature>
<dbReference type="PANTHER" id="PTHR42643:SF24">
    <property type="entry name" value="IONOTROPIC RECEPTOR 60A"/>
    <property type="match status" value="1"/>
</dbReference>
<keyword evidence="4 8" id="KW-1133">Transmembrane helix</keyword>
<gene>
    <name evidence="9" type="ORF">TTAC_LOCUS516</name>
</gene>
<keyword evidence="10" id="KW-1185">Reference proteome</keyword>
<feature type="transmembrane region" description="Helical" evidence="8">
    <location>
        <begin position="492"/>
        <end position="514"/>
    </location>
</feature>
<keyword evidence="5 8" id="KW-0472">Membrane</keyword>
<dbReference type="InterPro" id="IPR052192">
    <property type="entry name" value="Insect_Ionotropic_Sensory_Rcpt"/>
</dbReference>
<evidence type="ECO:0000256" key="5">
    <source>
        <dbReference type="ARBA" id="ARBA00023136"/>
    </source>
</evidence>
<keyword evidence="7" id="KW-0325">Glycoprotein</keyword>
<comment type="subcellular location">
    <subcellularLocation>
        <location evidence="1">Cell membrane</location>
        <topology evidence="1">Multi-pass membrane protein</topology>
    </subcellularLocation>
</comment>
<keyword evidence="2" id="KW-1003">Cell membrane</keyword>
<feature type="transmembrane region" description="Helical" evidence="8">
    <location>
        <begin position="671"/>
        <end position="694"/>
    </location>
</feature>
<dbReference type="STRING" id="6205.A0A158RDE9"/>
<evidence type="ECO:0000313" key="9">
    <source>
        <dbReference type="EMBL" id="VDM16568.1"/>
    </source>
</evidence>
<evidence type="ECO:0000256" key="6">
    <source>
        <dbReference type="ARBA" id="ARBA00023170"/>
    </source>
</evidence>
<dbReference type="PANTHER" id="PTHR42643">
    <property type="entry name" value="IONOTROPIC RECEPTOR 20A-RELATED"/>
    <property type="match status" value="1"/>
</dbReference>
<reference evidence="9 10" key="2">
    <citation type="submission" date="2018-11" db="EMBL/GenBank/DDBJ databases">
        <authorList>
            <consortium name="Pathogen Informatics"/>
        </authorList>
    </citation>
    <scope>NUCLEOTIDE SEQUENCE [LARGE SCALE GENOMIC DNA]</scope>
</reference>
<evidence type="ECO:0000256" key="8">
    <source>
        <dbReference type="SAM" id="Phobius"/>
    </source>
</evidence>
<evidence type="ECO:0000256" key="7">
    <source>
        <dbReference type="ARBA" id="ARBA00023180"/>
    </source>
</evidence>
<proteinExistence type="predicted"/>
<evidence type="ECO:0000313" key="11">
    <source>
        <dbReference type="WBParaSite" id="TTAC_0000051501-mRNA-1"/>
    </source>
</evidence>
<dbReference type="OrthoDB" id="6266797at2759"/>
<dbReference type="Proteomes" id="UP000274429">
    <property type="component" value="Unassembled WGS sequence"/>
</dbReference>
<evidence type="ECO:0000313" key="10">
    <source>
        <dbReference type="Proteomes" id="UP000274429"/>
    </source>
</evidence>
<name>A0A158RDE9_HYDTA</name>
<dbReference type="EMBL" id="UYWX01000047">
    <property type="protein sequence ID" value="VDM16568.1"/>
    <property type="molecule type" value="Genomic_DNA"/>
</dbReference>
<reference evidence="11" key="1">
    <citation type="submission" date="2016-04" db="UniProtKB">
        <authorList>
            <consortium name="WormBaseParasite"/>
        </authorList>
    </citation>
    <scope>IDENTIFICATION</scope>
</reference>
<keyword evidence="6" id="KW-0675">Receptor</keyword>
<evidence type="ECO:0000256" key="4">
    <source>
        <dbReference type="ARBA" id="ARBA00022989"/>
    </source>
</evidence>
<protein>
    <submittedName>
        <fullName evidence="11">PBPe domain-containing protein</fullName>
    </submittedName>
</protein>
<accession>A0A158RDE9</accession>
<dbReference type="GO" id="GO:0005886">
    <property type="term" value="C:plasma membrane"/>
    <property type="evidence" value="ECO:0007669"/>
    <property type="project" value="UniProtKB-SubCell"/>
</dbReference>
<keyword evidence="3 8" id="KW-0812">Transmembrane</keyword>